<keyword evidence="3 10" id="KW-0812">Transmembrane</keyword>
<dbReference type="GO" id="GO:0140359">
    <property type="term" value="F:ABC-type transporter activity"/>
    <property type="evidence" value="ECO:0007669"/>
    <property type="project" value="InterPro"/>
</dbReference>
<dbReference type="Pfam" id="PF01061">
    <property type="entry name" value="ABC2_membrane"/>
    <property type="match status" value="1"/>
</dbReference>
<evidence type="ECO:0000256" key="9">
    <source>
        <dbReference type="SAM" id="MobiDB-lite"/>
    </source>
</evidence>
<dbReference type="Gene3D" id="3.40.50.300">
    <property type="entry name" value="P-loop containing nucleotide triphosphate hydrolases"/>
    <property type="match status" value="1"/>
</dbReference>
<comment type="subcellular location">
    <subcellularLocation>
        <location evidence="1">Membrane</location>
        <topology evidence="1">Multi-pass membrane protein</topology>
    </subcellularLocation>
</comment>
<keyword evidence="7 10" id="KW-0472">Membrane</keyword>
<dbReference type="eggNOG" id="COG1716">
    <property type="taxonomic scope" value="Bacteria"/>
</dbReference>
<feature type="compositionally biased region" description="Basic and acidic residues" evidence="9">
    <location>
        <begin position="895"/>
        <end position="908"/>
    </location>
</feature>
<reference evidence="13" key="1">
    <citation type="submission" date="2009-01" db="EMBL/GenBank/DDBJ databases">
        <title>Complete sequence of chromosome Cyanothece sp. PCC 7425.</title>
        <authorList>
            <consortium name="US DOE Joint Genome Institute"/>
            <person name="Lucas S."/>
            <person name="Copeland A."/>
            <person name="Lapidus A."/>
            <person name="Glavina del Rio T."/>
            <person name="Dalin E."/>
            <person name="Tice H."/>
            <person name="Bruce D."/>
            <person name="Goodwin L."/>
            <person name="Pitluck S."/>
            <person name="Sims D."/>
            <person name="Meineke L."/>
            <person name="Brettin T."/>
            <person name="Detter J.C."/>
            <person name="Han C."/>
            <person name="Larimer F."/>
            <person name="Land M."/>
            <person name="Hauser L."/>
            <person name="Kyrpides N."/>
            <person name="Ovchinnikova G."/>
            <person name="Liberton M."/>
            <person name="Stoeckel J."/>
            <person name="Banerjee A."/>
            <person name="Singh A."/>
            <person name="Page L."/>
            <person name="Sato H."/>
            <person name="Zhao L."/>
            <person name="Sherman L."/>
            <person name="Pakrasi H."/>
            <person name="Richardson P."/>
        </authorList>
    </citation>
    <scope>NUCLEOTIDE SEQUENCE</scope>
    <source>
        <strain evidence="13">PCC 7425</strain>
    </source>
</reference>
<feature type="transmembrane region" description="Helical" evidence="10">
    <location>
        <begin position="796"/>
        <end position="814"/>
    </location>
</feature>
<evidence type="ECO:0000256" key="2">
    <source>
        <dbReference type="ARBA" id="ARBA00022448"/>
    </source>
</evidence>
<name>B8HPQ7_CYAP4</name>
<dbReference type="InterPro" id="IPR003593">
    <property type="entry name" value="AAA+_ATPase"/>
</dbReference>
<feature type="domain" description="ABC transporter" evidence="12">
    <location>
        <begin position="335"/>
        <end position="571"/>
    </location>
</feature>
<dbReference type="GO" id="GO:0005524">
    <property type="term" value="F:ATP binding"/>
    <property type="evidence" value="ECO:0007669"/>
    <property type="project" value="UniProtKB-KW"/>
</dbReference>
<proteinExistence type="predicted"/>
<dbReference type="Pfam" id="PF00498">
    <property type="entry name" value="FHA"/>
    <property type="match status" value="3"/>
</dbReference>
<evidence type="ECO:0000259" key="11">
    <source>
        <dbReference type="PROSITE" id="PS50006"/>
    </source>
</evidence>
<dbReference type="InterPro" id="IPR027417">
    <property type="entry name" value="P-loop_NTPase"/>
</dbReference>
<dbReference type="OrthoDB" id="151099at2"/>
<feature type="transmembrane region" description="Helical" evidence="10">
    <location>
        <begin position="724"/>
        <end position="752"/>
    </location>
</feature>
<dbReference type="InterPro" id="IPR013525">
    <property type="entry name" value="ABC2_TM"/>
</dbReference>
<dbReference type="GO" id="GO:0016887">
    <property type="term" value="F:ATP hydrolysis activity"/>
    <property type="evidence" value="ECO:0007669"/>
    <property type="project" value="InterPro"/>
</dbReference>
<feature type="domain" description="FHA" evidence="11">
    <location>
        <begin position="30"/>
        <end position="79"/>
    </location>
</feature>
<dbReference type="PROSITE" id="PS00211">
    <property type="entry name" value="ABC_TRANSPORTER_1"/>
    <property type="match status" value="1"/>
</dbReference>
<dbReference type="InterPro" id="IPR003439">
    <property type="entry name" value="ABC_transporter-like_ATP-bd"/>
</dbReference>
<dbReference type="AlphaFoldDB" id="B8HPQ7"/>
<dbReference type="SMART" id="SM00382">
    <property type="entry name" value="AAA"/>
    <property type="match status" value="1"/>
</dbReference>
<dbReference type="EMBL" id="CP001344">
    <property type="protein sequence ID" value="ACL43918.1"/>
    <property type="molecule type" value="Genomic_DNA"/>
</dbReference>
<evidence type="ECO:0000256" key="4">
    <source>
        <dbReference type="ARBA" id="ARBA00022741"/>
    </source>
</evidence>
<evidence type="ECO:0000256" key="8">
    <source>
        <dbReference type="SAM" id="Coils"/>
    </source>
</evidence>
<dbReference type="CDD" id="cd03213">
    <property type="entry name" value="ABCG_EPDR"/>
    <property type="match status" value="1"/>
</dbReference>
<organism evidence="13">
    <name type="scientific">Cyanothece sp. (strain PCC 7425 / ATCC 29141)</name>
    <dbReference type="NCBI Taxonomy" id="395961"/>
    <lineage>
        <taxon>Bacteria</taxon>
        <taxon>Bacillati</taxon>
        <taxon>Cyanobacteriota</taxon>
        <taxon>Cyanophyceae</taxon>
        <taxon>Gomontiellales</taxon>
        <taxon>Cyanothecaceae</taxon>
        <taxon>Cyanothece</taxon>
    </lineage>
</organism>
<feature type="domain" description="FHA" evidence="11">
    <location>
        <begin position="250"/>
        <end position="299"/>
    </location>
</feature>
<dbReference type="PANTHER" id="PTHR48041">
    <property type="entry name" value="ABC TRANSPORTER G FAMILY MEMBER 28"/>
    <property type="match status" value="1"/>
</dbReference>
<protein>
    <submittedName>
        <fullName evidence="13">FHA modulated ABC efflux pump with fused ATPase and integral membrane subunits</fullName>
    </submittedName>
</protein>
<keyword evidence="6 10" id="KW-1133">Transmembrane helix</keyword>
<dbReference type="InterPro" id="IPR008984">
    <property type="entry name" value="SMAD_FHA_dom_sf"/>
</dbReference>
<feature type="transmembrane region" description="Helical" evidence="10">
    <location>
        <begin position="649"/>
        <end position="669"/>
    </location>
</feature>
<dbReference type="GO" id="GO:0016020">
    <property type="term" value="C:membrane"/>
    <property type="evidence" value="ECO:0007669"/>
    <property type="project" value="UniProtKB-SubCell"/>
</dbReference>
<dbReference type="PROSITE" id="PS50893">
    <property type="entry name" value="ABC_TRANSPORTER_2"/>
    <property type="match status" value="1"/>
</dbReference>
<dbReference type="PANTHER" id="PTHR48041:SF139">
    <property type="entry name" value="PROTEIN SCARLET"/>
    <property type="match status" value="1"/>
</dbReference>
<dbReference type="Pfam" id="PF00005">
    <property type="entry name" value="ABC_tran"/>
    <property type="match status" value="1"/>
</dbReference>
<feature type="domain" description="FHA" evidence="11">
    <location>
        <begin position="157"/>
        <end position="206"/>
    </location>
</feature>
<feature type="region of interest" description="Disordered" evidence="9">
    <location>
        <begin position="895"/>
        <end position="917"/>
    </location>
</feature>
<dbReference type="Gene3D" id="2.60.200.20">
    <property type="match status" value="3"/>
</dbReference>
<dbReference type="SUPFAM" id="SSF52540">
    <property type="entry name" value="P-loop containing nucleoside triphosphate hydrolases"/>
    <property type="match status" value="1"/>
</dbReference>
<gene>
    <name evidence="13" type="ordered locus">Cyan7425_1548</name>
</gene>
<accession>B8HPQ7</accession>
<feature type="coiled-coil region" evidence="8">
    <location>
        <begin position="922"/>
        <end position="949"/>
    </location>
</feature>
<evidence type="ECO:0000256" key="3">
    <source>
        <dbReference type="ARBA" id="ARBA00022692"/>
    </source>
</evidence>
<dbReference type="InterPro" id="IPR017871">
    <property type="entry name" value="ABC_transporter-like_CS"/>
</dbReference>
<sequence length="1004" mass="112044">MTDAPLVLAHLVISKDHSPPIDFPISTDTVTIGRAKDNLLCLDDPLISRYHARLSQDSRGWSLTDLGSAEKTLVNGIEVLPRTPVPLDEGDLIEIGSFELRFSQEHHEGVSATGTAVTIMAQQAAEGTVVAAIPLVPILRVVTPNWTKDFPLEKDIVRLGRDPQSDIVIDAPVVSSNHAQIKRTPAGYEILDLDSLNGLAFNGRLVKERLLQLGDVIYIGTSVTLLYQTKQFQEDSEPVKLLNLRDRDRWTLGRDSQNDMVIDHPMVSRCHARIERKKNALVLTDLGSTNGTFVNGQPITAEYFLQPGDTINIGPSRFVFNLDETIVHHVEGNNLRLDAIHLKKVVGEGTILLNDISLSILPREFVVIVGGSGSGKSTLLDALNGFRPATSGTVLLNQVDLYKNFNAYRTALGYVPQDDIIHMELTVTEALDYAAQLRMPPDTTAQERRKRIEEVIEDLDLGARRDVQVRRLSGGQRKRVSIGVELITKPGLFFLDEATSGLDPSTEEQIMRLLRKLADQGRTVILITHVPDNLMLCDELIFLAFGGRLAYFGPPDQITEHFKVKELKAIYPKLENEKSPDEWQQIYLQSSQYQKYVVERQKHLQLNAAAPGQRPKQQLPPTKIKQASDWQQFWIMCRRNLTILSRDRASLILMFAVAPILGCFNFFLGSRDTFDAADGDLSRSILLLFIMSMTPVIVGSLATMRELVKESEIYKRERMIGLKLLPYLFSKVGVAALFALYQAAAFLLLAWISVNPPGGLDAYVGMYITLFLAVLAGMVMGLLVSGISPTQNVAPLLTVVFLLPQIFFSGGMIAPNNLPLPGQVLNQVSIIKYPFESLVTLTGIGRDIAEDVCWQKSGTERSKLTEAEQQKCQCLGTNIFQQCAVPGISSEYKKPDKKAALERKEPAKPQDPGPFPDDLSLLQSYKDKMNKYQDDMKKYQTDYADWRSDRDEVIKGAETQIDRFQQDFGGMLKVNLLQHWLRLSAIMVVMFGALVVLQKRKDVV</sequence>
<keyword evidence="8" id="KW-0175">Coiled coil</keyword>
<keyword evidence="4" id="KW-0547">Nucleotide-binding</keyword>
<dbReference type="PROSITE" id="PS50006">
    <property type="entry name" value="FHA_DOMAIN"/>
    <property type="match status" value="3"/>
</dbReference>
<feature type="transmembrane region" description="Helical" evidence="10">
    <location>
        <begin position="979"/>
        <end position="997"/>
    </location>
</feature>
<dbReference type="STRING" id="395961.Cyan7425_1548"/>
<dbReference type="SMART" id="SM00240">
    <property type="entry name" value="FHA"/>
    <property type="match status" value="3"/>
</dbReference>
<keyword evidence="5" id="KW-0067">ATP-binding</keyword>
<dbReference type="SUPFAM" id="SSF49879">
    <property type="entry name" value="SMAD/FHA domain"/>
    <property type="match status" value="3"/>
</dbReference>
<evidence type="ECO:0000256" key="7">
    <source>
        <dbReference type="ARBA" id="ARBA00023136"/>
    </source>
</evidence>
<dbReference type="InterPro" id="IPR050352">
    <property type="entry name" value="ABCG_transporters"/>
</dbReference>
<evidence type="ECO:0000256" key="1">
    <source>
        <dbReference type="ARBA" id="ARBA00004141"/>
    </source>
</evidence>
<evidence type="ECO:0000259" key="12">
    <source>
        <dbReference type="PROSITE" id="PS50893"/>
    </source>
</evidence>
<dbReference type="eggNOG" id="COG1131">
    <property type="taxonomic scope" value="Bacteria"/>
</dbReference>
<dbReference type="HOGENOM" id="CLU_012042_0_0_3"/>
<dbReference type="KEGG" id="cyn:Cyan7425_1548"/>
<evidence type="ECO:0000256" key="10">
    <source>
        <dbReference type="SAM" id="Phobius"/>
    </source>
</evidence>
<dbReference type="InterPro" id="IPR000253">
    <property type="entry name" value="FHA_dom"/>
</dbReference>
<dbReference type="eggNOG" id="COG0842">
    <property type="taxonomic scope" value="Bacteria"/>
</dbReference>
<evidence type="ECO:0000256" key="5">
    <source>
        <dbReference type="ARBA" id="ARBA00022840"/>
    </source>
</evidence>
<evidence type="ECO:0000256" key="6">
    <source>
        <dbReference type="ARBA" id="ARBA00022989"/>
    </source>
</evidence>
<keyword evidence="2" id="KW-0813">Transport</keyword>
<dbReference type="CDD" id="cd00060">
    <property type="entry name" value="FHA"/>
    <property type="match status" value="3"/>
</dbReference>
<evidence type="ECO:0000313" key="13">
    <source>
        <dbReference type="EMBL" id="ACL43918.1"/>
    </source>
</evidence>
<dbReference type="FunFam" id="3.40.50.300:FF:000474">
    <property type="entry name" value="Putative ABC transporter ATP-binding subunit"/>
    <property type="match status" value="1"/>
</dbReference>
<feature type="transmembrane region" description="Helical" evidence="10">
    <location>
        <begin position="764"/>
        <end position="784"/>
    </location>
</feature>